<sequence>MTCDYSVLECLLKAPSKAEVVKLCREVFTAVNRSTVQLPDTLLSHCQQTLQLTQPQARTFVQSLGSILKRAVFQGSTDPHEVVALFPDDFHKNLRDLISKIIIDNMAEWKSQAVNAHVSLPKLADFDWRVDVKTASDTVARMSVPTCILSLQVESGSEQGEATRGQQTVNVELSKETLDTMLDGLSKIRDQLSSVATR</sequence>
<dbReference type="Proteomes" id="UP001374579">
    <property type="component" value="Unassembled WGS sequence"/>
</dbReference>
<evidence type="ECO:0000259" key="1">
    <source>
        <dbReference type="PROSITE" id="PS51269"/>
    </source>
</evidence>
<dbReference type="PANTHER" id="PTHR15663:SF4">
    <property type="entry name" value="COMM DOMAIN-CONTAINING PROTEIN 9"/>
    <property type="match status" value="1"/>
</dbReference>
<feature type="domain" description="COMM" evidence="1">
    <location>
        <begin position="122"/>
        <end position="196"/>
    </location>
</feature>
<comment type="caution">
    <text evidence="2">The sequence shown here is derived from an EMBL/GenBank/DDBJ whole genome shotgun (WGS) entry which is preliminary data.</text>
</comment>
<evidence type="ECO:0000313" key="2">
    <source>
        <dbReference type="EMBL" id="KAK7098654.1"/>
    </source>
</evidence>
<dbReference type="InterPro" id="IPR037360">
    <property type="entry name" value="COMMD9"/>
</dbReference>
<gene>
    <name evidence="2" type="ORF">V1264_002902</name>
</gene>
<organism evidence="2 3">
    <name type="scientific">Littorina saxatilis</name>
    <dbReference type="NCBI Taxonomy" id="31220"/>
    <lineage>
        <taxon>Eukaryota</taxon>
        <taxon>Metazoa</taxon>
        <taxon>Spiralia</taxon>
        <taxon>Lophotrochozoa</taxon>
        <taxon>Mollusca</taxon>
        <taxon>Gastropoda</taxon>
        <taxon>Caenogastropoda</taxon>
        <taxon>Littorinimorpha</taxon>
        <taxon>Littorinoidea</taxon>
        <taxon>Littorinidae</taxon>
        <taxon>Littorina</taxon>
    </lineage>
</organism>
<keyword evidence="3" id="KW-1185">Reference proteome</keyword>
<dbReference type="InterPro" id="IPR048676">
    <property type="entry name" value="COMMD9_N"/>
</dbReference>
<dbReference type="Pfam" id="PF07258">
    <property type="entry name" value="COMM_domain"/>
    <property type="match status" value="1"/>
</dbReference>
<dbReference type="AlphaFoldDB" id="A0AAN9B4S6"/>
<protein>
    <recommendedName>
        <fullName evidence="1">COMM domain-containing protein</fullName>
    </recommendedName>
</protein>
<dbReference type="Pfam" id="PF20923">
    <property type="entry name" value="COMMD9_HN"/>
    <property type="match status" value="1"/>
</dbReference>
<dbReference type="PANTHER" id="PTHR15663">
    <property type="entry name" value="COMM DOMAIN-CONTAINING PROTEIN 9"/>
    <property type="match status" value="1"/>
</dbReference>
<accession>A0AAN9B4S6</accession>
<proteinExistence type="predicted"/>
<evidence type="ECO:0000313" key="3">
    <source>
        <dbReference type="Proteomes" id="UP001374579"/>
    </source>
</evidence>
<name>A0AAN9B4S6_9CAEN</name>
<dbReference type="InterPro" id="IPR017920">
    <property type="entry name" value="COMM"/>
</dbReference>
<dbReference type="PROSITE" id="PS51269">
    <property type="entry name" value="COMM"/>
    <property type="match status" value="1"/>
</dbReference>
<reference evidence="2 3" key="1">
    <citation type="submission" date="2024-02" db="EMBL/GenBank/DDBJ databases">
        <title>Chromosome-scale genome assembly of the rough periwinkle Littorina saxatilis.</title>
        <authorList>
            <person name="De Jode A."/>
            <person name="Faria R."/>
            <person name="Formenti G."/>
            <person name="Sims Y."/>
            <person name="Smith T.P."/>
            <person name="Tracey A."/>
            <person name="Wood J.M.D."/>
            <person name="Zagrodzka Z.B."/>
            <person name="Johannesson K."/>
            <person name="Butlin R.K."/>
            <person name="Leder E.H."/>
        </authorList>
    </citation>
    <scope>NUCLEOTIDE SEQUENCE [LARGE SCALE GENOMIC DNA]</scope>
    <source>
        <strain evidence="2">Snail1</strain>
        <tissue evidence="2">Muscle</tissue>
    </source>
</reference>
<dbReference type="EMBL" id="JBAMIC010000012">
    <property type="protein sequence ID" value="KAK7098654.1"/>
    <property type="molecule type" value="Genomic_DNA"/>
</dbReference>